<keyword evidence="4" id="KW-0175">Coiled coil</keyword>
<feature type="coiled-coil region" evidence="4">
    <location>
        <begin position="601"/>
        <end position="700"/>
    </location>
</feature>
<feature type="repeat" description="ANK" evidence="3">
    <location>
        <begin position="111"/>
        <end position="143"/>
    </location>
</feature>
<evidence type="ECO:0000256" key="5">
    <source>
        <dbReference type="SAM" id="MobiDB-lite"/>
    </source>
</evidence>
<evidence type="ECO:0000256" key="1">
    <source>
        <dbReference type="ARBA" id="ARBA00022737"/>
    </source>
</evidence>
<feature type="region of interest" description="Disordered" evidence="5">
    <location>
        <begin position="463"/>
        <end position="490"/>
    </location>
</feature>
<feature type="repeat" description="ANK" evidence="3">
    <location>
        <begin position="144"/>
        <end position="176"/>
    </location>
</feature>
<proteinExistence type="predicted"/>
<dbReference type="Gene3D" id="1.25.40.20">
    <property type="entry name" value="Ankyrin repeat-containing domain"/>
    <property type="match status" value="1"/>
</dbReference>
<organism evidence="6 7">
    <name type="scientific">Stylonychia lemnae</name>
    <name type="common">Ciliate</name>
    <dbReference type="NCBI Taxonomy" id="5949"/>
    <lineage>
        <taxon>Eukaryota</taxon>
        <taxon>Sar</taxon>
        <taxon>Alveolata</taxon>
        <taxon>Ciliophora</taxon>
        <taxon>Intramacronucleata</taxon>
        <taxon>Spirotrichea</taxon>
        <taxon>Stichotrichia</taxon>
        <taxon>Sporadotrichida</taxon>
        <taxon>Oxytrichidae</taxon>
        <taxon>Stylonychinae</taxon>
        <taxon>Stylonychia</taxon>
    </lineage>
</organism>
<dbReference type="InParanoid" id="A0A078B3B8"/>
<evidence type="ECO:0000256" key="3">
    <source>
        <dbReference type="PROSITE-ProRule" id="PRU00023"/>
    </source>
</evidence>
<dbReference type="Pfam" id="PF00023">
    <property type="entry name" value="Ank"/>
    <property type="match status" value="1"/>
</dbReference>
<keyword evidence="1" id="KW-0677">Repeat</keyword>
<dbReference type="AlphaFoldDB" id="A0A078B3B8"/>
<accession>A0A078B3B8</accession>
<reference evidence="6 7" key="1">
    <citation type="submission" date="2014-06" db="EMBL/GenBank/DDBJ databases">
        <authorList>
            <person name="Swart Estienne"/>
        </authorList>
    </citation>
    <scope>NUCLEOTIDE SEQUENCE [LARGE SCALE GENOMIC DNA]</scope>
    <source>
        <strain evidence="6 7">130c</strain>
    </source>
</reference>
<dbReference type="Proteomes" id="UP000039865">
    <property type="component" value="Unassembled WGS sequence"/>
</dbReference>
<feature type="region of interest" description="Disordered" evidence="5">
    <location>
        <begin position="728"/>
        <end position="752"/>
    </location>
</feature>
<feature type="compositionally biased region" description="Low complexity" evidence="5">
    <location>
        <begin position="734"/>
        <end position="744"/>
    </location>
</feature>
<feature type="coiled-coil region" evidence="4">
    <location>
        <begin position="840"/>
        <end position="875"/>
    </location>
</feature>
<name>A0A078B3B8_STYLE</name>
<dbReference type="Pfam" id="PF12796">
    <property type="entry name" value="Ank_2"/>
    <property type="match status" value="2"/>
</dbReference>
<evidence type="ECO:0000313" key="6">
    <source>
        <dbReference type="EMBL" id="CDW88756.1"/>
    </source>
</evidence>
<dbReference type="PANTHER" id="PTHR24126">
    <property type="entry name" value="ANKYRIN REPEAT, PH AND SEC7 DOMAIN CONTAINING PROTEIN SECG-RELATED"/>
    <property type="match status" value="1"/>
</dbReference>
<sequence>MQLLPTSGQQFNEDTPASMDDQQRILLTPTQKQQKKVINLPLKNLEELTILTQILILPVKVMRILISKGIDLMCKNQNGSNALHIAVKKENLLVIQTLIDIHYPLGYSKNNGVTALGIAAYKGNLQILDILYKAGTDVNQTNKQGVSPLYLAIKSGDLKCVKYLIDRKAKVHCYDIEFAEFSPLFFSIKVGNLLVLELICDTGINLDETYNHQGYTPFTYAASLHQIDLVNYLSFRVHNINQEDPEGFTVFSRYVLLSNFEMANKLLSRGGVETLEYCNRDGKTPLTLAIMYEKQQAVTYLISKGADPHIMDLQGMDSCDHAKNSKSFINQPFFNSCKPALKKKPQMRLLNDNELKLREKKINKQYLEDDKLHLLSGKSLTDVPEEPLNKIIPLKDISLPQIDKMLENRNISITDNARKILKRDTHRNSLSQFNQSIRDIDQDYKKKQMSNASLNQTYESKFYDDQSDSGVNQSQLSGTNSRSQTNNSELKHRLEVLSSKRSHRNEILKDQRQKELQRIVQDKESMKIELRRSIQKQVQRDHQQIGESTNDQDYYQENKIRGIQQIRDSLEQMANSVSEKQKIQQGLIKQREDMNWIENVSKNAAENLKKLRQDIEKELREAKRMKHNGSSVVQEQLQEAEEQFKKQQVRMKQMKIQDHDNFNQQIQEDQVQSIRQQQPIRNQQKQLDTLKKTIQDLSRNTIGNNSKTFNLQSQNLTQLAKQIFSDQTQGRSYNHNQQNTQQQHSSKSMLNQTYQQEDLLRSRTPEIQQNKAYQPYIEDQSLKYQSNYLKLPKMDEFRGYQSRLEEYQSFLLHPKLRQTNYEEQYTYHPSEVYQQMLNQEELIKRQNREKEIKYQRQQQELLDRLKKKLNDIDGQVGTSLSGIINAKHYHSHNKLKNHIHHDGVSTHNRTLDYDRLNRRQIPLKSKNLLNNLSLRKQSEKPRSIAKTVTLIHQVMITMIPMMSIPKIQ</sequence>
<keyword evidence="7" id="KW-1185">Reference proteome</keyword>
<feature type="repeat" description="ANK" evidence="3">
    <location>
        <begin position="281"/>
        <end position="313"/>
    </location>
</feature>
<dbReference type="SMART" id="SM00248">
    <property type="entry name" value="ANK"/>
    <property type="match status" value="7"/>
</dbReference>
<dbReference type="PANTHER" id="PTHR24126:SF14">
    <property type="entry name" value="ANK_REP_REGION DOMAIN-CONTAINING PROTEIN"/>
    <property type="match status" value="1"/>
</dbReference>
<gene>
    <name evidence="6" type="primary">Contig2481.g2671</name>
    <name evidence="6" type="ORF">STYLEM_17880</name>
</gene>
<dbReference type="InterPro" id="IPR036770">
    <property type="entry name" value="Ankyrin_rpt-contain_sf"/>
</dbReference>
<protein>
    <submittedName>
        <fullName evidence="6">Ankyrin repeat-containing protein</fullName>
    </submittedName>
</protein>
<dbReference type="PROSITE" id="PS50088">
    <property type="entry name" value="ANK_REPEAT"/>
    <property type="match status" value="3"/>
</dbReference>
<dbReference type="InterPro" id="IPR002110">
    <property type="entry name" value="Ankyrin_rpt"/>
</dbReference>
<dbReference type="PROSITE" id="PS50297">
    <property type="entry name" value="ANK_REP_REGION"/>
    <property type="match status" value="3"/>
</dbReference>
<dbReference type="EMBL" id="CCKQ01016873">
    <property type="protein sequence ID" value="CDW88756.1"/>
    <property type="molecule type" value="Genomic_DNA"/>
</dbReference>
<keyword evidence="2 3" id="KW-0040">ANK repeat</keyword>
<dbReference type="SUPFAM" id="SSF48403">
    <property type="entry name" value="Ankyrin repeat"/>
    <property type="match status" value="1"/>
</dbReference>
<feature type="compositionally biased region" description="Polar residues" evidence="5">
    <location>
        <begin position="468"/>
        <end position="488"/>
    </location>
</feature>
<evidence type="ECO:0000256" key="2">
    <source>
        <dbReference type="ARBA" id="ARBA00023043"/>
    </source>
</evidence>
<dbReference type="OrthoDB" id="285735at2759"/>
<evidence type="ECO:0000313" key="7">
    <source>
        <dbReference type="Proteomes" id="UP000039865"/>
    </source>
</evidence>
<evidence type="ECO:0000256" key="4">
    <source>
        <dbReference type="SAM" id="Coils"/>
    </source>
</evidence>